<organism evidence="1 2">
    <name type="scientific">Parastrongyloides trichosuri</name>
    <name type="common">Possum-specific nematode worm</name>
    <dbReference type="NCBI Taxonomy" id="131310"/>
    <lineage>
        <taxon>Eukaryota</taxon>
        <taxon>Metazoa</taxon>
        <taxon>Ecdysozoa</taxon>
        <taxon>Nematoda</taxon>
        <taxon>Chromadorea</taxon>
        <taxon>Rhabditida</taxon>
        <taxon>Tylenchina</taxon>
        <taxon>Panagrolaimomorpha</taxon>
        <taxon>Strongyloidoidea</taxon>
        <taxon>Strongyloididae</taxon>
        <taxon>Parastrongyloides</taxon>
    </lineage>
</organism>
<reference evidence="2" key="1">
    <citation type="submission" date="2017-02" db="UniProtKB">
        <authorList>
            <consortium name="WormBaseParasite"/>
        </authorList>
    </citation>
    <scope>IDENTIFICATION</scope>
</reference>
<sequence length="85" mass="9803">MTCKFCGLKYLFNNIKVFKKDKIDDSKTDKVLDIESDVYERYAVFHRARSLKLVGPNLVSVGDDVLEVKTISRESSRNSELKDEN</sequence>
<evidence type="ECO:0000313" key="1">
    <source>
        <dbReference type="Proteomes" id="UP000038045"/>
    </source>
</evidence>
<protein>
    <submittedName>
        <fullName evidence="2">Uncharacterized protein</fullName>
    </submittedName>
</protein>
<name>A0A0N5A3L6_PARTI</name>
<dbReference type="WBParaSite" id="PTRK_0001622000.1">
    <property type="protein sequence ID" value="PTRK_0001622000.1"/>
    <property type="gene ID" value="PTRK_0001622000"/>
</dbReference>
<accession>A0A0N5A3L6</accession>
<keyword evidence="1" id="KW-1185">Reference proteome</keyword>
<dbReference type="Proteomes" id="UP000038045">
    <property type="component" value="Unplaced"/>
</dbReference>
<dbReference type="AlphaFoldDB" id="A0A0N5A3L6"/>
<evidence type="ECO:0000313" key="2">
    <source>
        <dbReference type="WBParaSite" id="PTRK_0001622000.1"/>
    </source>
</evidence>
<proteinExistence type="predicted"/>